<organism evidence="4 5">
    <name type="scientific">Moniliophthora roreri</name>
    <name type="common">Frosty pod rot fungus</name>
    <name type="synonym">Monilia roreri</name>
    <dbReference type="NCBI Taxonomy" id="221103"/>
    <lineage>
        <taxon>Eukaryota</taxon>
        <taxon>Fungi</taxon>
        <taxon>Dikarya</taxon>
        <taxon>Basidiomycota</taxon>
        <taxon>Agaricomycotina</taxon>
        <taxon>Agaricomycetes</taxon>
        <taxon>Agaricomycetidae</taxon>
        <taxon>Agaricales</taxon>
        <taxon>Marasmiineae</taxon>
        <taxon>Marasmiaceae</taxon>
        <taxon>Moniliophthora</taxon>
    </lineage>
</organism>
<gene>
    <name evidence="4" type="ORF">WG66_19502</name>
</gene>
<comment type="similarity">
    <text evidence="2">Belongs to the AB hydrolase superfamily. Epoxide hydrolase family.</text>
</comment>
<evidence type="ECO:0000256" key="1">
    <source>
        <dbReference type="ARBA" id="ARBA00022801"/>
    </source>
</evidence>
<dbReference type="InterPro" id="IPR029058">
    <property type="entry name" value="AB_hydrolase_fold"/>
</dbReference>
<comment type="caution">
    <text evidence="4">The sequence shown here is derived from an EMBL/GenBank/DDBJ whole genome shotgun (WGS) entry which is preliminary data.</text>
</comment>
<sequence>MDPSAYKDITTTRGLNYHYYFSPPTDGKPVLVFVHGFPSTSYDWRYQVAYFKPKGYGIIVPDMLGYGGTAKPTNPAEYKPSLIVKDILDILDGEKVEKAVFIGHDWGSSVTSHIVQYNPERVIAFGVLAVGYQPPSVDFNWDAANKMTKEKVGYELLGYWGFFAEEGADKIIEDNFEKFMNIVYPENPKQWITDLIPLGAHKAYLTSKERPSAPSPSWMPAEELQFQSNELRKGGLAAPLCWYKVMISGIGPEDDKGVPAQNISTSIPAFFGAALEDYVALAALAIPATQKLCSNLTVKEFQANHWVQLHKPAEVNESLGAWLEGIVSRHQL</sequence>
<evidence type="ECO:0000259" key="3">
    <source>
        <dbReference type="Pfam" id="PF00561"/>
    </source>
</evidence>
<dbReference type="AlphaFoldDB" id="A0A0W0EVA8"/>
<feature type="domain" description="AB hydrolase-1" evidence="3">
    <location>
        <begin position="29"/>
        <end position="152"/>
    </location>
</feature>
<protein>
    <recommendedName>
        <fullName evidence="3">AB hydrolase-1 domain-containing protein</fullName>
    </recommendedName>
</protein>
<dbReference type="GO" id="GO:0016787">
    <property type="term" value="F:hydrolase activity"/>
    <property type="evidence" value="ECO:0007669"/>
    <property type="project" value="UniProtKB-KW"/>
</dbReference>
<dbReference type="SUPFAM" id="SSF53474">
    <property type="entry name" value="alpha/beta-Hydrolases"/>
    <property type="match status" value="1"/>
</dbReference>
<evidence type="ECO:0000313" key="5">
    <source>
        <dbReference type="Proteomes" id="UP000054988"/>
    </source>
</evidence>
<accession>A0A0W0EVA8</accession>
<dbReference type="Pfam" id="PF00561">
    <property type="entry name" value="Abhydrolase_1"/>
    <property type="match status" value="1"/>
</dbReference>
<evidence type="ECO:0000256" key="2">
    <source>
        <dbReference type="ARBA" id="ARBA00038334"/>
    </source>
</evidence>
<dbReference type="PANTHER" id="PTHR43329">
    <property type="entry name" value="EPOXIDE HYDROLASE"/>
    <property type="match status" value="1"/>
</dbReference>
<reference evidence="4 5" key="1">
    <citation type="submission" date="2015-12" db="EMBL/GenBank/DDBJ databases">
        <title>Draft genome sequence of Moniliophthora roreri, the causal agent of frosty pod rot of cacao.</title>
        <authorList>
            <person name="Aime M.C."/>
            <person name="Diaz-Valderrama J.R."/>
            <person name="Kijpornyongpan T."/>
            <person name="Phillips-Mora W."/>
        </authorList>
    </citation>
    <scope>NUCLEOTIDE SEQUENCE [LARGE SCALE GENOMIC DNA]</scope>
    <source>
        <strain evidence="4 5">MCA 2952</strain>
    </source>
</reference>
<keyword evidence="1" id="KW-0378">Hydrolase</keyword>
<dbReference type="Proteomes" id="UP000054988">
    <property type="component" value="Unassembled WGS sequence"/>
</dbReference>
<dbReference type="Gene3D" id="3.40.50.1820">
    <property type="entry name" value="alpha/beta hydrolase"/>
    <property type="match status" value="1"/>
</dbReference>
<dbReference type="InterPro" id="IPR000639">
    <property type="entry name" value="Epox_hydrolase-like"/>
</dbReference>
<dbReference type="InterPro" id="IPR000073">
    <property type="entry name" value="AB_hydrolase_1"/>
</dbReference>
<evidence type="ECO:0000313" key="4">
    <source>
        <dbReference type="EMBL" id="KTB27925.1"/>
    </source>
</evidence>
<name>A0A0W0EVA8_MONRR</name>
<dbReference type="EMBL" id="LATX01002512">
    <property type="protein sequence ID" value="KTB27925.1"/>
    <property type="molecule type" value="Genomic_DNA"/>
</dbReference>
<dbReference type="PRINTS" id="PR00412">
    <property type="entry name" value="EPOXHYDRLASE"/>
</dbReference>
<proteinExistence type="inferred from homology"/>